<accession>A0A388JS92</accession>
<organism evidence="16 17">
    <name type="scientific">Chara braunii</name>
    <name type="common">Braun's stonewort</name>
    <dbReference type="NCBI Taxonomy" id="69332"/>
    <lineage>
        <taxon>Eukaryota</taxon>
        <taxon>Viridiplantae</taxon>
        <taxon>Streptophyta</taxon>
        <taxon>Charophyceae</taxon>
        <taxon>Charales</taxon>
        <taxon>Characeae</taxon>
        <taxon>Chara</taxon>
    </lineage>
</organism>
<dbReference type="Pfam" id="PF22973">
    <property type="entry name" value="GWD1_pHisD"/>
    <property type="match status" value="1"/>
</dbReference>
<sequence length="1339" mass="147935">MEMMATYAAGIILPASASCAAVPVACGGIPAARATFREIPHHDRPECAPSTAALLLGNRLRRTYLERREHLPAASAPLVSTRHSLTLNVGVGGGGGGEGEGEDGYSYSNGGRARLFSRGGAPRRRRRHFTEGCFPPCVSAPLFPSPCHLVGPRRSHCSVWKGSDAQPVVSVASNPRSVPTMSSSLLHESGKTSRRGAMIGGEALDSSNRLTSHSFGDNQGDSCESPASRCGLERKNSLQFVFSRCFSFSRSDGSRCSFSSSFRTSSLDPAPPLYSHRRRSFSRRPTFVREAAVSRQMPSLEEELRTEEESAQVLSSETYEIADGWNLHVEARRSPGGRYVVTVSQGEEEGVILHWAANDWQLPPQEMWTEDSHQADRDAVQTPFRRNDGDQGASWQVRLSVEEALAPQRLVFVLKKGEKWYNNGTFFTVDLKPIGLEQLVDKVIAAESTYSNWGLFNRFILAMEVLDGAESAGEDGMGFVFTWLRLSANRLLDWYRNSNYQTKDIAHVQKVMTTRMMMKARASADPGVRRFARMAMATLPRGGGDSEQIRMGILHIMRAHGIREGHRPGLHEPFLEQWHQKLHTNTSPEDITICEAYLHFLHTGSIDEFYSALWNKGGISREWLRSMDHPIRSDPVHLPHLIQPFQHFLWVLKTVHAGADLDVMVEMSKGFLDDDLKHTLYSILADRDAWWVPGKIVEARKKLESVWRSDWSSRDVLLLDIALEGYFSLHMSRIDKSSLSGDDLCELIALVLENGCIAAESSEIGHCYNYWVKVKSQHGRWSKEWAMLALAAVNRLSLGLQAFMDQIHNCVQPHAERFGLACNIQQSYVTNFGEEVVRGHPLFQLSIMLQRLEPMLRSTAGLSSWQVISQASAQGVVMVLPSLASVQGEVYDTPQIAVIKDLGGMEDIPIGVVGVLTSSTTDVLSHVAIRARNSKVLLATCFDADEFASICQMQGKPVLASGDSSGKVKVTEKEDVALGTADVMESSGNQSPASRQLEVPAVSKSQAWAITEEKFSSGVVGHKAGNIAKVRSRVPARIKLPPSAALPFGTFERVLADPVNAEVAARVSHKLEEVETRRRKSSALPAEQLEDVRKLVETRLLAPIGLREELAHAVVGAGLQVSEDRASSANGAWDSMWRAICKVWGSKWTSRAWLARRARGFPDKDLYMGCLLQKVIPAEYAFVIHTIDPTTKDANLMFCEVVPGLGEALVGNYPGCALSFTADKRSGSCHILSLPSKRFAFFAMEESLIVRSDSNGEDLEDFAGAGLYESEIVKPPQMQAIDYVDERLIWDPQFRDEITRGIAQVGKEMENAMGGTPQDIEGVFCNGEWTVVQVRPQVF</sequence>
<feature type="compositionally biased region" description="Polar residues" evidence="11">
    <location>
        <begin position="172"/>
        <end position="186"/>
    </location>
</feature>
<dbReference type="PANTHER" id="PTHR46999">
    <property type="entry name" value="ALPHA-GLUCAN WATER DIKINASE 1, CHLOROPLASTIC-RELATED"/>
    <property type="match status" value="1"/>
</dbReference>
<dbReference type="Pfam" id="PF01326">
    <property type="entry name" value="PPDK_N"/>
    <property type="match status" value="1"/>
</dbReference>
<comment type="subunit">
    <text evidence="3">Homodimer.</text>
</comment>
<dbReference type="STRING" id="69332.A0A388JS92"/>
<proteinExistence type="inferred from homology"/>
<evidence type="ECO:0000259" key="13">
    <source>
        <dbReference type="Pfam" id="PF01326"/>
    </source>
</evidence>
<evidence type="ECO:0000256" key="1">
    <source>
        <dbReference type="ARBA" id="ARBA00001946"/>
    </source>
</evidence>
<comment type="cofactor">
    <cofactor evidence="1">
        <name>Mg(2+)</name>
        <dbReference type="ChEBI" id="CHEBI:18420"/>
    </cofactor>
</comment>
<evidence type="ECO:0000313" key="16">
    <source>
        <dbReference type="EMBL" id="GBG60684.1"/>
    </source>
</evidence>
<evidence type="ECO:0000256" key="7">
    <source>
        <dbReference type="ARBA" id="ARBA00022777"/>
    </source>
</evidence>
<dbReference type="Gramene" id="GBG60684">
    <property type="protein sequence ID" value="GBG60684"/>
    <property type="gene ID" value="CBR_g12420"/>
</dbReference>
<evidence type="ECO:0000256" key="12">
    <source>
        <dbReference type="SAM" id="SignalP"/>
    </source>
</evidence>
<evidence type="ECO:0000259" key="15">
    <source>
        <dbReference type="Pfam" id="PF23166"/>
    </source>
</evidence>
<comment type="caution">
    <text evidence="16">The sequence shown here is derived from an EMBL/GenBank/DDBJ whole genome shotgun (WGS) entry which is preliminary data.</text>
</comment>
<dbReference type="OrthoDB" id="6123450at2759"/>
<evidence type="ECO:0000256" key="8">
    <source>
        <dbReference type="ARBA" id="ARBA00022840"/>
    </source>
</evidence>
<gene>
    <name evidence="16" type="ORF">CBR_g12420</name>
</gene>
<evidence type="ECO:0000256" key="5">
    <source>
        <dbReference type="ARBA" id="ARBA00022723"/>
    </source>
</evidence>
<keyword evidence="9" id="KW-0460">Magnesium</keyword>
<evidence type="ECO:0000313" key="17">
    <source>
        <dbReference type="Proteomes" id="UP000265515"/>
    </source>
</evidence>
<dbReference type="InterPro" id="IPR056301">
    <property type="entry name" value="GWD-like_N_Ig"/>
</dbReference>
<name>A0A388JS92_CHABU</name>
<feature type="signal peptide" evidence="12">
    <location>
        <begin position="1"/>
        <end position="21"/>
    </location>
</feature>
<keyword evidence="5" id="KW-0479">Metal-binding</keyword>
<feature type="region of interest" description="Disordered" evidence="11">
    <location>
        <begin position="207"/>
        <end position="228"/>
    </location>
</feature>
<feature type="region of interest" description="Disordered" evidence="11">
    <location>
        <begin position="172"/>
        <end position="194"/>
    </location>
</feature>
<keyword evidence="10" id="KW-0119">Carbohydrate metabolism</keyword>
<dbReference type="Proteomes" id="UP000265515">
    <property type="component" value="Unassembled WGS sequence"/>
</dbReference>
<dbReference type="Gene3D" id="3.30.470.20">
    <property type="entry name" value="ATP-grasp fold, B domain"/>
    <property type="match status" value="1"/>
</dbReference>
<dbReference type="PANTHER" id="PTHR46999:SF2">
    <property type="entry name" value="CARBOHYDRATE-BINDING MODULE FAMILY 45 PROTEIN"/>
    <property type="match status" value="1"/>
</dbReference>
<evidence type="ECO:0000256" key="3">
    <source>
        <dbReference type="ARBA" id="ARBA00011738"/>
    </source>
</evidence>
<feature type="chain" id="PRO_5017253003" evidence="12">
    <location>
        <begin position="22"/>
        <end position="1339"/>
    </location>
</feature>
<dbReference type="GO" id="GO:0016301">
    <property type="term" value="F:kinase activity"/>
    <property type="evidence" value="ECO:0007669"/>
    <property type="project" value="UniProtKB-KW"/>
</dbReference>
<keyword evidence="4" id="KW-0808">Transferase</keyword>
<dbReference type="GO" id="GO:0046872">
    <property type="term" value="F:metal ion binding"/>
    <property type="evidence" value="ECO:0007669"/>
    <property type="project" value="UniProtKB-KW"/>
</dbReference>
<dbReference type="InterPro" id="IPR054481">
    <property type="entry name" value="GWD1_pHisD"/>
</dbReference>
<dbReference type="SUPFAM" id="SSF56059">
    <property type="entry name" value="Glutathione synthetase ATP-binding domain-like"/>
    <property type="match status" value="1"/>
</dbReference>
<dbReference type="InterPro" id="IPR002192">
    <property type="entry name" value="PPDK_AMP/ATP-bd"/>
</dbReference>
<evidence type="ECO:0000259" key="14">
    <source>
        <dbReference type="Pfam" id="PF22973"/>
    </source>
</evidence>
<feature type="domain" description="Alpha-glucan water dikinase-like N-terminal Ig-like" evidence="15">
    <location>
        <begin position="317"/>
        <end position="431"/>
    </location>
</feature>
<evidence type="ECO:0000256" key="6">
    <source>
        <dbReference type="ARBA" id="ARBA00022741"/>
    </source>
</evidence>
<feature type="domain" description="Alpha-glucan water dikinase phosphohistidine-like" evidence="14">
    <location>
        <begin position="864"/>
        <end position="973"/>
    </location>
</feature>
<feature type="domain" description="Pyruvate phosphate dikinase AMP/ATP-binding" evidence="13">
    <location>
        <begin position="1134"/>
        <end position="1211"/>
    </location>
</feature>
<evidence type="ECO:0000256" key="11">
    <source>
        <dbReference type="SAM" id="MobiDB-lite"/>
    </source>
</evidence>
<keyword evidence="12" id="KW-0732">Signal</keyword>
<evidence type="ECO:0000256" key="4">
    <source>
        <dbReference type="ARBA" id="ARBA00022679"/>
    </source>
</evidence>
<keyword evidence="8" id="KW-0067">ATP-binding</keyword>
<evidence type="ECO:0000256" key="9">
    <source>
        <dbReference type="ARBA" id="ARBA00022842"/>
    </source>
</evidence>
<keyword evidence="7" id="KW-0418">Kinase</keyword>
<comment type="similarity">
    <text evidence="2">Belongs to the PEP-utilizing enzyme family.</text>
</comment>
<dbReference type="GO" id="GO:0005524">
    <property type="term" value="F:ATP binding"/>
    <property type="evidence" value="ECO:0007669"/>
    <property type="project" value="UniProtKB-KW"/>
</dbReference>
<dbReference type="InterPro" id="IPR013815">
    <property type="entry name" value="ATP_grasp_subdomain_1"/>
</dbReference>
<evidence type="ECO:0000256" key="2">
    <source>
        <dbReference type="ARBA" id="ARBA00007837"/>
    </source>
</evidence>
<dbReference type="Gene3D" id="3.30.1490.20">
    <property type="entry name" value="ATP-grasp fold, A domain"/>
    <property type="match status" value="1"/>
</dbReference>
<protein>
    <submittedName>
        <fullName evidence="16">Uncharacterized protein</fullName>
    </submittedName>
</protein>
<keyword evidence="6" id="KW-0547">Nucleotide-binding</keyword>
<dbReference type="Pfam" id="PF23166">
    <property type="entry name" value="Ig_N_CWD1"/>
    <property type="match status" value="1"/>
</dbReference>
<evidence type="ECO:0000256" key="10">
    <source>
        <dbReference type="ARBA" id="ARBA00023277"/>
    </source>
</evidence>
<reference evidence="16 17" key="1">
    <citation type="journal article" date="2018" name="Cell">
        <title>The Chara Genome: Secondary Complexity and Implications for Plant Terrestrialization.</title>
        <authorList>
            <person name="Nishiyama T."/>
            <person name="Sakayama H."/>
            <person name="Vries J.D."/>
            <person name="Buschmann H."/>
            <person name="Saint-Marcoux D."/>
            <person name="Ullrich K.K."/>
            <person name="Haas F.B."/>
            <person name="Vanderstraeten L."/>
            <person name="Becker D."/>
            <person name="Lang D."/>
            <person name="Vosolsobe S."/>
            <person name="Rombauts S."/>
            <person name="Wilhelmsson P.K.I."/>
            <person name="Janitza P."/>
            <person name="Kern R."/>
            <person name="Heyl A."/>
            <person name="Rumpler F."/>
            <person name="Villalobos L.I.A.C."/>
            <person name="Clay J.M."/>
            <person name="Skokan R."/>
            <person name="Toyoda A."/>
            <person name="Suzuki Y."/>
            <person name="Kagoshima H."/>
            <person name="Schijlen E."/>
            <person name="Tajeshwar N."/>
            <person name="Catarino B."/>
            <person name="Hetherington A.J."/>
            <person name="Saltykova A."/>
            <person name="Bonnot C."/>
            <person name="Breuninger H."/>
            <person name="Symeonidi A."/>
            <person name="Radhakrishnan G.V."/>
            <person name="Van Nieuwerburgh F."/>
            <person name="Deforce D."/>
            <person name="Chang C."/>
            <person name="Karol K.G."/>
            <person name="Hedrich R."/>
            <person name="Ulvskov P."/>
            <person name="Glockner G."/>
            <person name="Delwiche C.F."/>
            <person name="Petrasek J."/>
            <person name="Van de Peer Y."/>
            <person name="Friml J."/>
            <person name="Beilby M."/>
            <person name="Dolan L."/>
            <person name="Kohara Y."/>
            <person name="Sugano S."/>
            <person name="Fujiyama A."/>
            <person name="Delaux P.-M."/>
            <person name="Quint M."/>
            <person name="TheiBen G."/>
            <person name="Hagemann M."/>
            <person name="Harholt J."/>
            <person name="Dunand C."/>
            <person name="Zachgo S."/>
            <person name="Langdale J."/>
            <person name="Maumus F."/>
            <person name="Straeten D.V.D."/>
            <person name="Gould S.B."/>
            <person name="Rensing S.A."/>
        </authorList>
    </citation>
    <scope>NUCLEOTIDE SEQUENCE [LARGE SCALE GENOMIC DNA]</scope>
    <source>
        <strain evidence="16 17">S276</strain>
    </source>
</reference>
<dbReference type="EMBL" id="BFEA01000014">
    <property type="protein sequence ID" value="GBG60684.1"/>
    <property type="molecule type" value="Genomic_DNA"/>
</dbReference>
<feature type="compositionally biased region" description="Polar residues" evidence="11">
    <location>
        <begin position="207"/>
        <end position="222"/>
    </location>
</feature>
<keyword evidence="17" id="KW-1185">Reference proteome</keyword>